<dbReference type="InterPro" id="IPR051202">
    <property type="entry name" value="Peptidase_C40"/>
</dbReference>
<name>A0A264W451_9BACL</name>
<keyword evidence="4" id="KW-0788">Thiol protease</keyword>
<dbReference type="PROSITE" id="PS51935">
    <property type="entry name" value="NLPC_P60"/>
    <property type="match status" value="1"/>
</dbReference>
<feature type="domain" description="NlpC/P60" evidence="8">
    <location>
        <begin position="492"/>
        <end position="616"/>
    </location>
</feature>
<dbReference type="GO" id="GO:0008234">
    <property type="term" value="F:cysteine-type peptidase activity"/>
    <property type="evidence" value="ECO:0007669"/>
    <property type="project" value="UniProtKB-KW"/>
</dbReference>
<evidence type="ECO:0000313" key="10">
    <source>
        <dbReference type="Proteomes" id="UP000217065"/>
    </source>
</evidence>
<dbReference type="PROSITE" id="PS51272">
    <property type="entry name" value="SLH"/>
    <property type="match status" value="2"/>
</dbReference>
<evidence type="ECO:0000256" key="2">
    <source>
        <dbReference type="ARBA" id="ARBA00022670"/>
    </source>
</evidence>
<dbReference type="Pfam" id="PF00877">
    <property type="entry name" value="NLPC_P60"/>
    <property type="match status" value="1"/>
</dbReference>
<dbReference type="AlphaFoldDB" id="A0A264W451"/>
<evidence type="ECO:0000256" key="1">
    <source>
        <dbReference type="ARBA" id="ARBA00007074"/>
    </source>
</evidence>
<proteinExistence type="inferred from homology"/>
<comment type="caution">
    <text evidence="9">The sequence shown here is derived from an EMBL/GenBank/DDBJ whole genome shotgun (WGS) entry which is preliminary data.</text>
</comment>
<dbReference type="GO" id="GO:0006508">
    <property type="term" value="P:proteolysis"/>
    <property type="evidence" value="ECO:0007669"/>
    <property type="project" value="UniProtKB-KW"/>
</dbReference>
<evidence type="ECO:0000256" key="3">
    <source>
        <dbReference type="ARBA" id="ARBA00022801"/>
    </source>
</evidence>
<keyword evidence="10" id="KW-1185">Reference proteome</keyword>
<gene>
    <name evidence="9" type="ORF">CF394_06185</name>
</gene>
<dbReference type="RefSeq" id="WP_094942364.1">
    <property type="nucleotide sequence ID" value="NZ_NOKQ01000196.1"/>
</dbReference>
<evidence type="ECO:0000313" key="9">
    <source>
        <dbReference type="EMBL" id="OZS78344.1"/>
    </source>
</evidence>
<dbReference type="PANTHER" id="PTHR47053:SF3">
    <property type="entry name" value="GAMMA-D-GLUTAMYL-L-LYSINE DIPEPTIDYL-PEPTIDASE"/>
    <property type="match status" value="1"/>
</dbReference>
<keyword evidence="6" id="KW-0732">Signal</keyword>
<dbReference type="Proteomes" id="UP000217065">
    <property type="component" value="Unassembled WGS sequence"/>
</dbReference>
<dbReference type="Pfam" id="PF00395">
    <property type="entry name" value="SLH"/>
    <property type="match status" value="2"/>
</dbReference>
<comment type="similarity">
    <text evidence="1">Belongs to the peptidase C40 family.</text>
</comment>
<dbReference type="InterPro" id="IPR057812">
    <property type="entry name" value="SH3_YKFC_2nd"/>
</dbReference>
<evidence type="ECO:0000259" key="8">
    <source>
        <dbReference type="PROSITE" id="PS51935"/>
    </source>
</evidence>
<dbReference type="Gene3D" id="3.90.1720.10">
    <property type="entry name" value="endopeptidase domain like (from Nostoc punctiforme)"/>
    <property type="match status" value="1"/>
</dbReference>
<dbReference type="SUPFAM" id="SSF54001">
    <property type="entry name" value="Cysteine proteinases"/>
    <property type="match status" value="1"/>
</dbReference>
<feature type="chain" id="PRO_5013215548" description="Hydrolase" evidence="6">
    <location>
        <begin position="26"/>
        <end position="617"/>
    </location>
</feature>
<feature type="compositionally biased region" description="Acidic residues" evidence="5">
    <location>
        <begin position="84"/>
        <end position="157"/>
    </location>
</feature>
<reference evidence="9 10" key="1">
    <citation type="submission" date="2017-07" db="EMBL/GenBank/DDBJ databases">
        <title>Tetzosporium hominis gen.nov. sp.nov.</title>
        <authorList>
            <person name="Tetz G."/>
            <person name="Tetz V."/>
        </authorList>
    </citation>
    <scope>NUCLEOTIDE SEQUENCE [LARGE SCALE GENOMIC DNA]</scope>
    <source>
        <strain evidence="9 10">VT-49</strain>
    </source>
</reference>
<keyword evidence="2" id="KW-0645">Protease</keyword>
<evidence type="ECO:0000256" key="4">
    <source>
        <dbReference type="ARBA" id="ARBA00022807"/>
    </source>
</evidence>
<sequence length="617" mass="68992">MKAFKIGIVMVLFITLFSPLEPTQAAAPTAHTEEWSFLWEQGVVLDSEMNRDWKQAITRMDAVIYLARALKLEKPVVSTQEAPSTEEEVSEEVSEEVPGEVGEEASTEEESVPQEEQSTEEAVEQDETASEETVGESEETSEISDGTEEQSVEEDIVAEPQEQQTVSQETIAAIQAETSLFSDISVDDENYWMIVEFHKRGIISGYPDGTFRPNKELNRADMARVITLTFNLNGTAGTVFSDVSTKAYYYDAVQSMVANEITVGYPDHTYRPKVATTHEHVLLFIARTMEPLFRVKAEPLPPPPPPKPEVCEKKMSIPHRKIGVQAANFWKKPYQSRPVDAPASTNPTDLRRWSASLTENQSWWLVNYTDTQALYGDTVTVSAVNGDWYKVATKDQWVPYNAAGYPGWVPASQIVKSYYDYSDCRIAIVHAKTTWLKDAGTNKNTVEISYSTILPVVGEETNNWIVAAPNDKKMRVAKTDVKVHKNYASVPKPSATTVINEAKRFLGLRYIWSGTSAYGFDCSGILYAIMRTHGVLIPRDSFYQATKGTWISKSNLRAGDFVFFAGNSGAGKVYHVGLYLGSGMMLHAPNASSSVRIERYDNGAYDRNYHSARRYIQ</sequence>
<dbReference type="InterPro" id="IPR001119">
    <property type="entry name" value="SLH_dom"/>
</dbReference>
<feature type="signal peptide" evidence="6">
    <location>
        <begin position="1"/>
        <end position="25"/>
    </location>
</feature>
<dbReference type="OrthoDB" id="9813368at2"/>
<dbReference type="InterPro" id="IPR038765">
    <property type="entry name" value="Papain-like_cys_pep_sf"/>
</dbReference>
<evidence type="ECO:0000259" key="7">
    <source>
        <dbReference type="PROSITE" id="PS51272"/>
    </source>
</evidence>
<dbReference type="InterPro" id="IPR000064">
    <property type="entry name" value="NLP_P60_dom"/>
</dbReference>
<feature type="domain" description="SLH" evidence="7">
    <location>
        <begin position="241"/>
        <end position="299"/>
    </location>
</feature>
<dbReference type="PANTHER" id="PTHR47053">
    <property type="entry name" value="MUREIN DD-ENDOPEPTIDASE MEPH-RELATED"/>
    <property type="match status" value="1"/>
</dbReference>
<evidence type="ECO:0000256" key="6">
    <source>
        <dbReference type="SAM" id="SignalP"/>
    </source>
</evidence>
<evidence type="ECO:0008006" key="11">
    <source>
        <dbReference type="Google" id="ProtNLM"/>
    </source>
</evidence>
<feature type="domain" description="SLH" evidence="7">
    <location>
        <begin position="177"/>
        <end position="240"/>
    </location>
</feature>
<dbReference type="Gene3D" id="2.30.30.40">
    <property type="entry name" value="SH3 Domains"/>
    <property type="match status" value="2"/>
</dbReference>
<feature type="region of interest" description="Disordered" evidence="5">
    <location>
        <begin position="75"/>
        <end position="165"/>
    </location>
</feature>
<organism evidence="9 10">
    <name type="scientific">Tetzosporium hominis</name>
    <dbReference type="NCBI Taxonomy" id="2020506"/>
    <lineage>
        <taxon>Bacteria</taxon>
        <taxon>Bacillati</taxon>
        <taxon>Bacillota</taxon>
        <taxon>Bacilli</taxon>
        <taxon>Bacillales</taxon>
        <taxon>Caryophanaceae</taxon>
        <taxon>Tetzosporium</taxon>
    </lineage>
</organism>
<accession>A0A264W451</accession>
<dbReference type="EMBL" id="NOKQ01000196">
    <property type="protein sequence ID" value="OZS78344.1"/>
    <property type="molecule type" value="Genomic_DNA"/>
</dbReference>
<protein>
    <recommendedName>
        <fullName evidence="11">Hydrolase</fullName>
    </recommendedName>
</protein>
<evidence type="ECO:0000256" key="5">
    <source>
        <dbReference type="SAM" id="MobiDB-lite"/>
    </source>
</evidence>
<dbReference type="Pfam" id="PF23795">
    <property type="entry name" value="SH3_YKFC_2nd"/>
    <property type="match status" value="1"/>
</dbReference>
<keyword evidence="3" id="KW-0378">Hydrolase</keyword>